<proteinExistence type="predicted"/>
<accession>A0ABV6ZUG4</accession>
<comment type="caution">
    <text evidence="2">The sequence shown here is derived from an EMBL/GenBank/DDBJ whole genome shotgun (WGS) entry which is preliminary data.</text>
</comment>
<feature type="region of interest" description="Disordered" evidence="1">
    <location>
        <begin position="92"/>
        <end position="128"/>
    </location>
</feature>
<keyword evidence="3" id="KW-1185">Reference proteome</keyword>
<name>A0ABV6ZUG4_9PROT</name>
<evidence type="ECO:0000256" key="1">
    <source>
        <dbReference type="SAM" id="MobiDB-lite"/>
    </source>
</evidence>
<dbReference type="RefSeq" id="WP_343163901.1">
    <property type="nucleotide sequence ID" value="NZ_JBHRSV010000001.1"/>
</dbReference>
<reference evidence="3" key="1">
    <citation type="journal article" date="2019" name="Int. J. Syst. Evol. Microbiol.">
        <title>The Global Catalogue of Microorganisms (GCM) 10K type strain sequencing project: providing services to taxonomists for standard genome sequencing and annotation.</title>
        <authorList>
            <consortium name="The Broad Institute Genomics Platform"/>
            <consortium name="The Broad Institute Genome Sequencing Center for Infectious Disease"/>
            <person name="Wu L."/>
            <person name="Ma J."/>
        </authorList>
    </citation>
    <scope>NUCLEOTIDE SEQUENCE [LARGE SCALE GENOMIC DNA]</scope>
    <source>
        <strain evidence="3">KCTC 52487</strain>
    </source>
</reference>
<dbReference type="Proteomes" id="UP001595379">
    <property type="component" value="Unassembled WGS sequence"/>
</dbReference>
<evidence type="ECO:0000313" key="3">
    <source>
        <dbReference type="Proteomes" id="UP001595379"/>
    </source>
</evidence>
<organism evidence="2 3">
    <name type="scientific">Hyphobacterium vulgare</name>
    <dbReference type="NCBI Taxonomy" id="1736751"/>
    <lineage>
        <taxon>Bacteria</taxon>
        <taxon>Pseudomonadati</taxon>
        <taxon>Pseudomonadota</taxon>
        <taxon>Alphaproteobacteria</taxon>
        <taxon>Maricaulales</taxon>
        <taxon>Maricaulaceae</taxon>
        <taxon>Hyphobacterium</taxon>
    </lineage>
</organism>
<dbReference type="EMBL" id="JBHRSV010000001">
    <property type="protein sequence ID" value="MFC2925018.1"/>
    <property type="molecule type" value="Genomic_DNA"/>
</dbReference>
<sequence length="128" mass="13311">MGNVSTISRALQKMQGAAQLTAHAVSRLDRAEGLAAVAGNDARRGQDSALVSAYRFAVNAKGEFDKAMDELRAVAGEQIVADVEKALSEGTSTLEARKEPSNVKPVRPGVLGIVSSGKPDSPEPPRAA</sequence>
<evidence type="ECO:0000313" key="2">
    <source>
        <dbReference type="EMBL" id="MFC2925018.1"/>
    </source>
</evidence>
<gene>
    <name evidence="2" type="ORF">ACFOOR_02745</name>
</gene>
<protein>
    <submittedName>
        <fullName evidence="2">Uncharacterized protein</fullName>
    </submittedName>
</protein>